<protein>
    <submittedName>
        <fullName evidence="1">Uncharacterized protein</fullName>
    </submittedName>
</protein>
<dbReference type="AlphaFoldDB" id="A0A8S1TFJ1"/>
<accession>A0A8S1TFJ1</accession>
<keyword evidence="2" id="KW-1185">Reference proteome</keyword>
<evidence type="ECO:0000313" key="2">
    <source>
        <dbReference type="Proteomes" id="UP000683925"/>
    </source>
</evidence>
<evidence type="ECO:0000313" key="1">
    <source>
        <dbReference type="EMBL" id="CAD8150728.1"/>
    </source>
</evidence>
<organism evidence="1 2">
    <name type="scientific">Paramecium octaurelia</name>
    <dbReference type="NCBI Taxonomy" id="43137"/>
    <lineage>
        <taxon>Eukaryota</taxon>
        <taxon>Sar</taxon>
        <taxon>Alveolata</taxon>
        <taxon>Ciliophora</taxon>
        <taxon>Intramacronucleata</taxon>
        <taxon>Oligohymenophorea</taxon>
        <taxon>Peniculida</taxon>
        <taxon>Parameciidae</taxon>
        <taxon>Paramecium</taxon>
    </lineage>
</organism>
<sequence length="126" mass="15228">MFLHINLFVLGLSQSIRNQFLTFSKSLQILQFRMDLIQFQISQFFQNKNLFRNLLMQPFPLFISTQYIVTLALLKIEDNIQLNNCSLVHIKQIYCKKKFFKQLSQSLKYKCRLMKFWKDGQNQICY</sequence>
<comment type="caution">
    <text evidence="1">The sequence shown here is derived from an EMBL/GenBank/DDBJ whole genome shotgun (WGS) entry which is preliminary data.</text>
</comment>
<proteinExistence type="predicted"/>
<dbReference type="EMBL" id="CAJJDP010000024">
    <property type="protein sequence ID" value="CAD8150728.1"/>
    <property type="molecule type" value="Genomic_DNA"/>
</dbReference>
<dbReference type="Proteomes" id="UP000683925">
    <property type="component" value="Unassembled WGS sequence"/>
</dbReference>
<name>A0A8S1TFJ1_PAROT</name>
<reference evidence="1" key="1">
    <citation type="submission" date="2021-01" db="EMBL/GenBank/DDBJ databases">
        <authorList>
            <consortium name="Genoscope - CEA"/>
            <person name="William W."/>
        </authorList>
    </citation>
    <scope>NUCLEOTIDE SEQUENCE</scope>
</reference>
<gene>
    <name evidence="1" type="ORF">POCTA_138.1.T0240089</name>
</gene>